<organism evidence="7">
    <name type="scientific">Paraconexibacter sp. AEG42_29</name>
    <dbReference type="NCBI Taxonomy" id="2997339"/>
    <lineage>
        <taxon>Bacteria</taxon>
        <taxon>Bacillati</taxon>
        <taxon>Actinomycetota</taxon>
        <taxon>Thermoleophilia</taxon>
        <taxon>Solirubrobacterales</taxon>
        <taxon>Paraconexibacteraceae</taxon>
        <taxon>Paraconexibacter</taxon>
    </lineage>
</organism>
<dbReference type="PANTHER" id="PTHR30250">
    <property type="entry name" value="PST FAMILY PREDICTED COLANIC ACID TRANSPORTER"/>
    <property type="match status" value="1"/>
</dbReference>
<feature type="transmembrane region" description="Helical" evidence="6">
    <location>
        <begin position="286"/>
        <end position="306"/>
    </location>
</feature>
<evidence type="ECO:0000313" key="7">
    <source>
        <dbReference type="EMBL" id="XAY05577.1"/>
    </source>
</evidence>
<keyword evidence="3 6" id="KW-0812">Transmembrane</keyword>
<protein>
    <recommendedName>
        <fullName evidence="8">Polysaccharide biosynthesis protein C-terminal domain-containing protein</fullName>
    </recommendedName>
</protein>
<dbReference type="KEGG" id="parq:DSM112329_02434"/>
<dbReference type="GO" id="GO:0005886">
    <property type="term" value="C:plasma membrane"/>
    <property type="evidence" value="ECO:0007669"/>
    <property type="project" value="UniProtKB-SubCell"/>
</dbReference>
<keyword evidence="4 6" id="KW-1133">Transmembrane helix</keyword>
<evidence type="ECO:0000256" key="6">
    <source>
        <dbReference type="SAM" id="Phobius"/>
    </source>
</evidence>
<evidence type="ECO:0000256" key="4">
    <source>
        <dbReference type="ARBA" id="ARBA00022989"/>
    </source>
</evidence>
<keyword evidence="5 6" id="KW-0472">Membrane</keyword>
<evidence type="ECO:0000256" key="2">
    <source>
        <dbReference type="ARBA" id="ARBA00022475"/>
    </source>
</evidence>
<feature type="transmembrane region" description="Helical" evidence="6">
    <location>
        <begin position="162"/>
        <end position="183"/>
    </location>
</feature>
<feature type="transmembrane region" description="Helical" evidence="6">
    <location>
        <begin position="241"/>
        <end position="266"/>
    </location>
</feature>
<proteinExistence type="predicted"/>
<feature type="transmembrane region" description="Helical" evidence="6">
    <location>
        <begin position="32"/>
        <end position="57"/>
    </location>
</feature>
<evidence type="ECO:0000256" key="5">
    <source>
        <dbReference type="ARBA" id="ARBA00023136"/>
    </source>
</evidence>
<feature type="transmembrane region" description="Helical" evidence="6">
    <location>
        <begin position="214"/>
        <end position="235"/>
    </location>
</feature>
<dbReference type="EMBL" id="CP114014">
    <property type="protein sequence ID" value="XAY05577.1"/>
    <property type="molecule type" value="Genomic_DNA"/>
</dbReference>
<feature type="transmembrane region" description="Helical" evidence="6">
    <location>
        <begin position="349"/>
        <end position="371"/>
    </location>
</feature>
<feature type="transmembrane region" description="Helical" evidence="6">
    <location>
        <begin position="318"/>
        <end position="337"/>
    </location>
</feature>
<feature type="transmembrane region" description="Helical" evidence="6">
    <location>
        <begin position="98"/>
        <end position="122"/>
    </location>
</feature>
<evidence type="ECO:0000256" key="3">
    <source>
        <dbReference type="ARBA" id="ARBA00022692"/>
    </source>
</evidence>
<reference evidence="7" key="1">
    <citation type="submission" date="2022-12" db="EMBL/GenBank/DDBJ databases">
        <title>Paraconexibacter alkalitolerans sp. nov. and Baekduia alba sp. nov., isolated from soil and emended description of the genera Paraconexibacter (Chun et al., 2020) and Baekduia (An et al., 2020).</title>
        <authorList>
            <person name="Vieira S."/>
            <person name="Huber K.J."/>
            <person name="Geppert A."/>
            <person name="Wolf J."/>
            <person name="Neumann-Schaal M."/>
            <person name="Muesken M."/>
            <person name="Overmann J."/>
        </authorList>
    </citation>
    <scope>NUCLEOTIDE SEQUENCE</scope>
    <source>
        <strain evidence="7">AEG42_29</strain>
    </source>
</reference>
<name>A0AAU7AVF3_9ACTN</name>
<accession>A0AAU7AVF3</accession>
<dbReference type="AlphaFoldDB" id="A0AAU7AVF3"/>
<keyword evidence="2" id="KW-1003">Cell membrane</keyword>
<evidence type="ECO:0000256" key="1">
    <source>
        <dbReference type="ARBA" id="ARBA00004651"/>
    </source>
</evidence>
<feature type="transmembrane region" description="Helical" evidence="6">
    <location>
        <begin position="377"/>
        <end position="399"/>
    </location>
</feature>
<sequence length="403" mass="42360">MMASTVVTGLLGIVFWAAAARSVPTAVVGRDAVLVSALVTLSSVCQLNLVDAIVRFLPAVGGESRLRRVIQAYSLSAVASVAGGLAFVLIAPNVSSRLAFIGDGNVAYVFVGGLVLWGLFTLQDAVLTALRQTVWLPLENAGFSAMKIVVLLILAANGSSNAVFLAWVLPTLAVVPLVNLLLVRKGLRRRVPPSDHSEVVTTRRLIVRFMALDYGGYVFGQLTTMLLPLIVLTFAGSTQSALFYMPFTLIVAFDLLFYGVATAMTVEGAYDGSRTADLVRTVVRRFLGPQMLAALLIVVAAPLLLAPFGTEYVDVGTPVLRLLACASVFRAILNLSLAVNRLRGHGGAIVLAQLVLLVTSAAMSLALVGPLGITGVALGWLAGHVAAVLVVAPNLYGVIRGTR</sequence>
<feature type="transmembrane region" description="Helical" evidence="6">
    <location>
        <begin position="69"/>
        <end position="92"/>
    </location>
</feature>
<comment type="subcellular location">
    <subcellularLocation>
        <location evidence="1">Cell membrane</location>
        <topology evidence="1">Multi-pass membrane protein</topology>
    </subcellularLocation>
</comment>
<evidence type="ECO:0008006" key="8">
    <source>
        <dbReference type="Google" id="ProtNLM"/>
    </source>
</evidence>
<dbReference type="PANTHER" id="PTHR30250:SF11">
    <property type="entry name" value="O-ANTIGEN TRANSPORTER-RELATED"/>
    <property type="match status" value="1"/>
</dbReference>
<gene>
    <name evidence="7" type="ORF">DSM112329_02434</name>
</gene>
<dbReference type="RefSeq" id="WP_354702081.1">
    <property type="nucleotide sequence ID" value="NZ_CP114014.1"/>
</dbReference>
<dbReference type="InterPro" id="IPR050833">
    <property type="entry name" value="Poly_Biosynth_Transport"/>
</dbReference>